<gene>
    <name evidence="5" type="ORF">FAK_22970</name>
</gene>
<dbReference type="GO" id="GO:0016746">
    <property type="term" value="F:acyltransferase activity"/>
    <property type="evidence" value="ECO:0007669"/>
    <property type="project" value="UniProtKB-KW"/>
</dbReference>
<dbReference type="GO" id="GO:0016811">
    <property type="term" value="F:hydrolase activity, acting on carbon-nitrogen (but not peptide) bonds, in linear amides"/>
    <property type="evidence" value="ECO:0007669"/>
    <property type="project" value="InterPro"/>
</dbReference>
<sequence length="274" mass="30199">MRVAVIQINSSQQRRENLEQASDLLAQAKDQGAKLAVLPEHFSYLAAMADMPRAAEPLRGPTMAFLAERAQKLGLWIIGGSFSRKSNDPTHSYNTCPVLNPQGELVAHYDKIHRFDLDLPGQAKWEESRYVRAGRRLVTVDTPAGMVGLTICYDLRFPELYRRLRLKGAQVLSAPAAFTQATGQDHWELLVRTRALENACYLLAAAQVGDHGGGRRSWGQAMIVGPWGEVLAQCGPGPGVALAEVNPKGVAASRRKLDSTSHARLLPRAWNRER</sequence>
<feature type="coiled-coil region" evidence="3">
    <location>
        <begin position="1"/>
        <end position="31"/>
    </location>
</feature>
<keyword evidence="6" id="KW-1185">Reference proteome</keyword>
<evidence type="ECO:0000313" key="6">
    <source>
        <dbReference type="Proteomes" id="UP001366166"/>
    </source>
</evidence>
<evidence type="ECO:0000259" key="4">
    <source>
        <dbReference type="PROSITE" id="PS50263"/>
    </source>
</evidence>
<feature type="domain" description="CN hydrolase" evidence="4">
    <location>
        <begin position="1"/>
        <end position="247"/>
    </location>
</feature>
<dbReference type="EMBL" id="AP028679">
    <property type="protein sequence ID" value="BEQ15231.1"/>
    <property type="molecule type" value="Genomic_DNA"/>
</dbReference>
<dbReference type="CDD" id="cd07572">
    <property type="entry name" value="nit"/>
    <property type="match status" value="1"/>
</dbReference>
<proteinExistence type="inferred from homology"/>
<dbReference type="PROSITE" id="PS01227">
    <property type="entry name" value="UPF0012"/>
    <property type="match status" value="1"/>
</dbReference>
<dbReference type="InterPro" id="IPR003010">
    <property type="entry name" value="C-N_Hydrolase"/>
</dbReference>
<dbReference type="PROSITE" id="PS50263">
    <property type="entry name" value="CN_HYDROLASE"/>
    <property type="match status" value="1"/>
</dbReference>
<evidence type="ECO:0000256" key="1">
    <source>
        <dbReference type="ARBA" id="ARBA00010613"/>
    </source>
</evidence>
<dbReference type="InterPro" id="IPR036526">
    <property type="entry name" value="C-N_Hydrolase_sf"/>
</dbReference>
<keyword evidence="5" id="KW-0012">Acyltransferase</keyword>
<dbReference type="Proteomes" id="UP001366166">
    <property type="component" value="Chromosome"/>
</dbReference>
<dbReference type="SUPFAM" id="SSF56317">
    <property type="entry name" value="Carbon-nitrogen hydrolase"/>
    <property type="match status" value="1"/>
</dbReference>
<dbReference type="Pfam" id="PF00795">
    <property type="entry name" value="CN_hydrolase"/>
    <property type="match status" value="1"/>
</dbReference>
<evidence type="ECO:0000256" key="3">
    <source>
        <dbReference type="SAM" id="Coils"/>
    </source>
</evidence>
<dbReference type="InterPro" id="IPR001110">
    <property type="entry name" value="UPF0012_CS"/>
</dbReference>
<organism evidence="5 6">
    <name type="scientific">Desulfoferula mesophila</name>
    <dbReference type="NCBI Taxonomy" id="3058419"/>
    <lineage>
        <taxon>Bacteria</taxon>
        <taxon>Pseudomonadati</taxon>
        <taxon>Thermodesulfobacteriota</taxon>
        <taxon>Desulfarculia</taxon>
        <taxon>Desulfarculales</taxon>
        <taxon>Desulfarculaceae</taxon>
        <taxon>Desulfoferula</taxon>
    </lineage>
</organism>
<dbReference type="AlphaFoldDB" id="A0AAU9EXU1"/>
<accession>A0AAU9EXU1</accession>
<evidence type="ECO:0000313" key="5">
    <source>
        <dbReference type="EMBL" id="BEQ15231.1"/>
    </source>
</evidence>
<dbReference type="KEGG" id="dmp:FAK_22970"/>
<dbReference type="Gene3D" id="3.60.110.10">
    <property type="entry name" value="Carbon-nitrogen hydrolase"/>
    <property type="match status" value="1"/>
</dbReference>
<name>A0AAU9EXU1_9BACT</name>
<keyword evidence="2" id="KW-0378">Hydrolase</keyword>
<dbReference type="PANTHER" id="PTHR23088:SF27">
    <property type="entry name" value="DEAMINATED GLUTATHIONE AMIDASE"/>
    <property type="match status" value="1"/>
</dbReference>
<protein>
    <submittedName>
        <fullName evidence="5">Apolipoprotein acyltransferase</fullName>
    </submittedName>
</protein>
<comment type="similarity">
    <text evidence="1">Belongs to the carbon-nitrogen hydrolase superfamily. NIT1/NIT2 family.</text>
</comment>
<reference evidence="6" key="1">
    <citation type="journal article" date="2023" name="Arch. Microbiol.">
        <title>Desulfoferula mesophilus gen. nov. sp. nov., a mesophilic sulfate-reducing bacterium isolated from a brackish lake sediment.</title>
        <authorList>
            <person name="Watanabe T."/>
            <person name="Yabe T."/>
            <person name="Tsuji J.M."/>
            <person name="Fukui M."/>
        </authorList>
    </citation>
    <scope>NUCLEOTIDE SEQUENCE [LARGE SCALE GENOMIC DNA]</scope>
    <source>
        <strain evidence="6">12FAK</strain>
    </source>
</reference>
<keyword evidence="3" id="KW-0175">Coiled coil</keyword>
<keyword evidence="5" id="KW-0808">Transferase</keyword>
<evidence type="ECO:0000256" key="2">
    <source>
        <dbReference type="ARBA" id="ARBA00022801"/>
    </source>
</evidence>
<dbReference type="InterPro" id="IPR045254">
    <property type="entry name" value="Nit1/2_C-N_Hydrolase"/>
</dbReference>
<dbReference type="PANTHER" id="PTHR23088">
    <property type="entry name" value="NITRILASE-RELATED"/>
    <property type="match status" value="1"/>
</dbReference>